<dbReference type="SUPFAM" id="SSF51735">
    <property type="entry name" value="NAD(P)-binding Rossmann-fold domains"/>
    <property type="match status" value="1"/>
</dbReference>
<dbReference type="Proteomes" id="UP001527866">
    <property type="component" value="Unassembled WGS sequence"/>
</dbReference>
<dbReference type="InterPro" id="IPR057326">
    <property type="entry name" value="KR_dom"/>
</dbReference>
<comment type="caution">
    <text evidence="3">The sequence shown here is derived from an EMBL/GenBank/DDBJ whole genome shotgun (WGS) entry which is preliminary data.</text>
</comment>
<dbReference type="PRINTS" id="PR00081">
    <property type="entry name" value="GDHRDH"/>
</dbReference>
<gene>
    <name evidence="3" type="ORF">O4J56_20195</name>
</gene>
<dbReference type="EMBL" id="JAQFWQ010000064">
    <property type="protein sequence ID" value="MDA2812977.1"/>
    <property type="molecule type" value="Genomic_DNA"/>
</dbReference>
<dbReference type="Pfam" id="PF13561">
    <property type="entry name" value="adh_short_C2"/>
    <property type="match status" value="1"/>
</dbReference>
<feature type="domain" description="Ketoreductase" evidence="2">
    <location>
        <begin position="8"/>
        <end position="186"/>
    </location>
</feature>
<dbReference type="PRINTS" id="PR00080">
    <property type="entry name" value="SDRFAMILY"/>
</dbReference>
<dbReference type="InterPro" id="IPR002347">
    <property type="entry name" value="SDR_fam"/>
</dbReference>
<dbReference type="PANTHER" id="PTHR42760:SF135">
    <property type="entry name" value="BLL7886 PROTEIN"/>
    <property type="match status" value="1"/>
</dbReference>
<evidence type="ECO:0000259" key="2">
    <source>
        <dbReference type="SMART" id="SM00822"/>
    </source>
</evidence>
<name>A0ABT4U7P3_9ACTN</name>
<comment type="similarity">
    <text evidence="1">Belongs to the short-chain dehydrogenases/reductases (SDR) family.</text>
</comment>
<protein>
    <submittedName>
        <fullName evidence="3">SDR family oxidoreductase</fullName>
    </submittedName>
</protein>
<organism evidence="3 4">
    <name type="scientific">Nocardiopsis endophytica</name>
    <dbReference type="NCBI Taxonomy" id="3018445"/>
    <lineage>
        <taxon>Bacteria</taxon>
        <taxon>Bacillati</taxon>
        <taxon>Actinomycetota</taxon>
        <taxon>Actinomycetes</taxon>
        <taxon>Streptosporangiales</taxon>
        <taxon>Nocardiopsidaceae</taxon>
        <taxon>Nocardiopsis</taxon>
    </lineage>
</organism>
<dbReference type="InterPro" id="IPR020904">
    <property type="entry name" value="Sc_DH/Rdtase_CS"/>
</dbReference>
<evidence type="ECO:0000256" key="1">
    <source>
        <dbReference type="ARBA" id="ARBA00006484"/>
    </source>
</evidence>
<dbReference type="SMART" id="SM00822">
    <property type="entry name" value="PKS_KR"/>
    <property type="match status" value="1"/>
</dbReference>
<dbReference type="Gene3D" id="3.40.50.720">
    <property type="entry name" value="NAD(P)-binding Rossmann-like Domain"/>
    <property type="match status" value="1"/>
</dbReference>
<dbReference type="RefSeq" id="WP_270687744.1">
    <property type="nucleotide sequence ID" value="NZ_JAQFWQ010000064.1"/>
</dbReference>
<evidence type="ECO:0000313" key="3">
    <source>
        <dbReference type="EMBL" id="MDA2812977.1"/>
    </source>
</evidence>
<sequence length="245" mass="25466">MKQDFDGARVVVTAGTRGIGRAAVLAFADAGARVYTCGRSDREAADSLAAELAERGDGHTVELADMADPERCRSFTASAARALGGIDVLVNNAAAVSHRTLEDMEPEEWNRILTTNLTSVYEVTRAALGHMGAGAAIVTVSSAVAMRGMAGRTHYTASKAALTGFTRSLCKEVGPQGIRANVVAPGVIATDQIGRLTPERRERYERMAALGRLGAAEDIAGAVLYLAGPGASYVTGQTLTVDGGI</sequence>
<proteinExistence type="inferred from homology"/>
<evidence type="ECO:0000313" key="4">
    <source>
        <dbReference type="Proteomes" id="UP001527866"/>
    </source>
</evidence>
<reference evidence="3 4" key="1">
    <citation type="submission" date="2023-01" db="EMBL/GenBank/DDBJ databases">
        <title>Draft genome sequence of Nocardiopsis sp. RSe5-2 isolated from halophytes.</title>
        <authorList>
            <person name="Duangmal K."/>
            <person name="Chantavorakit T."/>
        </authorList>
    </citation>
    <scope>NUCLEOTIDE SEQUENCE [LARGE SCALE GENOMIC DNA]</scope>
    <source>
        <strain evidence="3 4">RSe5-2</strain>
    </source>
</reference>
<dbReference type="InterPro" id="IPR036291">
    <property type="entry name" value="NAD(P)-bd_dom_sf"/>
</dbReference>
<dbReference type="PANTHER" id="PTHR42760">
    <property type="entry name" value="SHORT-CHAIN DEHYDROGENASES/REDUCTASES FAMILY MEMBER"/>
    <property type="match status" value="1"/>
</dbReference>
<dbReference type="PROSITE" id="PS00061">
    <property type="entry name" value="ADH_SHORT"/>
    <property type="match status" value="1"/>
</dbReference>
<keyword evidence="4" id="KW-1185">Reference proteome</keyword>
<accession>A0ABT4U7P3</accession>